<dbReference type="InterPro" id="IPR011055">
    <property type="entry name" value="Dup_hybrid_motif"/>
</dbReference>
<dbReference type="OrthoDB" id="308800at2"/>
<feature type="chain" id="PRO_5003316867" evidence="1">
    <location>
        <begin position="22"/>
        <end position="284"/>
    </location>
</feature>
<dbReference type="SMART" id="SM00257">
    <property type="entry name" value="LysM"/>
    <property type="match status" value="2"/>
</dbReference>
<proteinExistence type="predicted"/>
<dbReference type="SUPFAM" id="SSF51261">
    <property type="entry name" value="Duplicated hybrid motif"/>
    <property type="match status" value="1"/>
</dbReference>
<sequence>MNKLLRCIVIFICLFSARTFGATSHTVAKGETLYSISRTYRVSVAELCAANNIKQTELLKAGQKLIIPDEAGATAPSRSAAANPIGAEPAAEPYTVQKGDTFYGIARKNGISVDDLLELNGLSASDTLKVGQIVKIPVPAESLPPSLPVPALELSDPRSYSGKKGDSSLVWPVSNPEVAYVTGKISGVQLSAASNEKVTAVRSGSVMFSGMYRGFGKVVFVQSQTGHVYVYTGLSSLSVRKSDYVTFGDELGTVGVDALSGKPQLTFMVFQNGQPIDPAKAPRG</sequence>
<dbReference type="CDD" id="cd00118">
    <property type="entry name" value="LysM"/>
    <property type="match status" value="2"/>
</dbReference>
<dbReference type="Pfam" id="PF01476">
    <property type="entry name" value="LysM"/>
    <property type="match status" value="2"/>
</dbReference>
<evidence type="ECO:0000259" key="2">
    <source>
        <dbReference type="PROSITE" id="PS51782"/>
    </source>
</evidence>
<dbReference type="InterPro" id="IPR016047">
    <property type="entry name" value="M23ase_b-sheet_dom"/>
</dbReference>
<dbReference type="RefSeq" id="WP_013758723.1">
    <property type="nucleotide sequence ID" value="NC_015500.1"/>
</dbReference>
<dbReference type="InterPro" id="IPR018392">
    <property type="entry name" value="LysM"/>
</dbReference>
<dbReference type="Pfam" id="PF01551">
    <property type="entry name" value="Peptidase_M23"/>
    <property type="match status" value="1"/>
</dbReference>
<evidence type="ECO:0000256" key="1">
    <source>
        <dbReference type="SAM" id="SignalP"/>
    </source>
</evidence>
<dbReference type="AlphaFoldDB" id="F4LPM2"/>
<dbReference type="Gene3D" id="3.10.350.10">
    <property type="entry name" value="LysM domain"/>
    <property type="match status" value="2"/>
</dbReference>
<evidence type="ECO:0000313" key="3">
    <source>
        <dbReference type="EMBL" id="AEE17018.1"/>
    </source>
</evidence>
<reference evidence="4" key="1">
    <citation type="submission" date="2011-04" db="EMBL/GenBank/DDBJ databases">
        <title>The complete genome of Treponema brennaborense DSM 12168.</title>
        <authorList>
            <person name="Lucas S."/>
            <person name="Han J."/>
            <person name="Lapidus A."/>
            <person name="Bruce D."/>
            <person name="Goodwin L."/>
            <person name="Pitluck S."/>
            <person name="Peters L."/>
            <person name="Kyrpides N."/>
            <person name="Mavromatis K."/>
            <person name="Ivanova N."/>
            <person name="Mikhailova N."/>
            <person name="Pagani I."/>
            <person name="Teshima H."/>
            <person name="Detter J.C."/>
            <person name="Tapia R."/>
            <person name="Han C."/>
            <person name="Land M."/>
            <person name="Hauser L."/>
            <person name="Markowitz V."/>
            <person name="Cheng J.-F."/>
            <person name="Hugenholtz P."/>
            <person name="Woyke T."/>
            <person name="Wu D."/>
            <person name="Gronow S."/>
            <person name="Wellnitz S."/>
            <person name="Brambilla E."/>
            <person name="Klenk H.-P."/>
            <person name="Eisen J.A."/>
        </authorList>
    </citation>
    <scope>NUCLEOTIDE SEQUENCE [LARGE SCALE GENOMIC DNA]</scope>
    <source>
        <strain evidence="4">DSM 12168 / CIP 105900 / DD5/3</strain>
    </source>
</reference>
<dbReference type="STRING" id="906968.Trebr_1595"/>
<dbReference type="KEGG" id="tbe:Trebr_1595"/>
<accession>F4LPM2</accession>
<dbReference type="eggNOG" id="COG0739">
    <property type="taxonomic scope" value="Bacteria"/>
</dbReference>
<organism evidence="3 4">
    <name type="scientific">Treponema brennaborense (strain DSM 12168 / CIP 105900 / DD5/3)</name>
    <dbReference type="NCBI Taxonomy" id="906968"/>
    <lineage>
        <taxon>Bacteria</taxon>
        <taxon>Pseudomonadati</taxon>
        <taxon>Spirochaetota</taxon>
        <taxon>Spirochaetia</taxon>
        <taxon>Spirochaetales</taxon>
        <taxon>Treponemataceae</taxon>
        <taxon>Treponema</taxon>
    </lineage>
</organism>
<dbReference type="PROSITE" id="PS51782">
    <property type="entry name" value="LYSM"/>
    <property type="match status" value="2"/>
</dbReference>
<dbReference type="EMBL" id="CP002696">
    <property type="protein sequence ID" value="AEE17018.1"/>
    <property type="molecule type" value="Genomic_DNA"/>
</dbReference>
<feature type="domain" description="LysM" evidence="2">
    <location>
        <begin position="23"/>
        <end position="67"/>
    </location>
</feature>
<dbReference type="PANTHER" id="PTHR33734:SF22">
    <property type="entry name" value="MEMBRANE-BOUND LYTIC MUREIN TRANSGLYCOSYLASE D"/>
    <property type="match status" value="1"/>
</dbReference>
<feature type="signal peptide" evidence="1">
    <location>
        <begin position="1"/>
        <end position="21"/>
    </location>
</feature>
<dbReference type="eggNOG" id="COG1388">
    <property type="taxonomic scope" value="Bacteria"/>
</dbReference>
<dbReference type="HOGENOM" id="CLU_029425_7_3_12"/>
<dbReference type="SUPFAM" id="SSF54106">
    <property type="entry name" value="LysM domain"/>
    <property type="match status" value="2"/>
</dbReference>
<dbReference type="PANTHER" id="PTHR33734">
    <property type="entry name" value="LYSM DOMAIN-CONTAINING GPI-ANCHORED PROTEIN 2"/>
    <property type="match status" value="1"/>
</dbReference>
<keyword evidence="4" id="KW-1185">Reference proteome</keyword>
<name>F4LPM2_TREBD</name>
<keyword evidence="1" id="KW-0732">Signal</keyword>
<dbReference type="Gene3D" id="2.70.70.10">
    <property type="entry name" value="Glucose Permease (Domain IIA)"/>
    <property type="match status" value="1"/>
</dbReference>
<protein>
    <submittedName>
        <fullName evidence="3">Peptidase M23</fullName>
    </submittedName>
</protein>
<dbReference type="InterPro" id="IPR036779">
    <property type="entry name" value="LysM_dom_sf"/>
</dbReference>
<dbReference type="CDD" id="cd12797">
    <property type="entry name" value="M23_peptidase"/>
    <property type="match status" value="1"/>
</dbReference>
<feature type="domain" description="LysM" evidence="2">
    <location>
        <begin position="92"/>
        <end position="136"/>
    </location>
</feature>
<dbReference type="Proteomes" id="UP000006546">
    <property type="component" value="Chromosome"/>
</dbReference>
<gene>
    <name evidence="3" type="ordered locus">Trebr_1595</name>
</gene>
<evidence type="ECO:0000313" key="4">
    <source>
        <dbReference type="Proteomes" id="UP000006546"/>
    </source>
</evidence>